<name>A0ABP8SD03_9ACTN</name>
<accession>A0ABP8SD03</accession>
<dbReference type="RefSeq" id="WP_346117970.1">
    <property type="nucleotide sequence ID" value="NZ_BAABGU010000007.1"/>
</dbReference>
<gene>
    <name evidence="1" type="ORF">GCM10023176_18080</name>
</gene>
<dbReference type="SUPFAM" id="SSF53756">
    <property type="entry name" value="UDP-Glycosyltransferase/glycogen phosphorylase"/>
    <property type="match status" value="2"/>
</dbReference>
<reference evidence="2" key="1">
    <citation type="journal article" date="2019" name="Int. J. Syst. Evol. Microbiol.">
        <title>The Global Catalogue of Microorganisms (GCM) 10K type strain sequencing project: providing services to taxonomists for standard genome sequencing and annotation.</title>
        <authorList>
            <consortium name="The Broad Institute Genomics Platform"/>
            <consortium name="The Broad Institute Genome Sequencing Center for Infectious Disease"/>
            <person name="Wu L."/>
            <person name="Ma J."/>
        </authorList>
    </citation>
    <scope>NUCLEOTIDE SEQUENCE [LARGE SCALE GENOMIC DNA]</scope>
    <source>
        <strain evidence="2">JCM 3175</strain>
    </source>
</reference>
<evidence type="ECO:0008006" key="3">
    <source>
        <dbReference type="Google" id="ProtNLM"/>
    </source>
</evidence>
<evidence type="ECO:0000313" key="2">
    <source>
        <dbReference type="Proteomes" id="UP001500307"/>
    </source>
</evidence>
<evidence type="ECO:0000313" key="1">
    <source>
        <dbReference type="EMBL" id="GAA4566928.1"/>
    </source>
</evidence>
<keyword evidence="2" id="KW-1185">Reference proteome</keyword>
<protein>
    <recommendedName>
        <fullName evidence="3">Glycosyltransferase involved in cell wall biosynthesis</fullName>
    </recommendedName>
</protein>
<organism evidence="1 2">
    <name type="scientific">Micromonospora coerulea</name>
    <dbReference type="NCBI Taxonomy" id="47856"/>
    <lineage>
        <taxon>Bacteria</taxon>
        <taxon>Bacillati</taxon>
        <taxon>Actinomycetota</taxon>
        <taxon>Actinomycetes</taxon>
        <taxon>Micromonosporales</taxon>
        <taxon>Micromonosporaceae</taxon>
        <taxon>Micromonospora</taxon>
    </lineage>
</organism>
<dbReference type="EMBL" id="BAABGU010000007">
    <property type="protein sequence ID" value="GAA4566928.1"/>
    <property type="molecule type" value="Genomic_DNA"/>
</dbReference>
<dbReference type="Gene3D" id="3.40.50.2000">
    <property type="entry name" value="Glycogen Phosphorylase B"/>
    <property type="match status" value="2"/>
</dbReference>
<proteinExistence type="predicted"/>
<sequence length="563" mass="60720">MTPAPAQRMVAAVGRQVPRRMRTALRRAAGVLPWTHTSVRAACALPDTVPLLVHAGPLAVDRGLWGMVDALPRLPGVHLALVCAAGDRPVASEALRRAGELGVAARLHVVPRPRRMTPAFLAAADVAVFGFERGEGDRPLVPAVLDDYRAAGLTIVAGNARAVREYLIRHAAGEVFAPGSLPSFVHTVRRAQDRAPETAAAWPAPPRIPGQPGPWRPLGAGPVRLGLGTANFAGQLSAIAGAISAARPDVSVEVVVAKPPEAYRHPADVELHFPAEHHIEVQLDQIRRVLTGYTHLIVDAFRPVLGRLNGEDISADLPALERARIKVALLAHGSEIRHPTAHLERHAESAFRDAPAELRERLVAVAEKNRRTAEESGRPVFVTTLDLLDDVPFATWAPIVIDVDAWATDQPVLDRPRPIVLHAPSTRWTKGTDRIVPELQELHDRGIIDFRLVEGMPHDQMRRLVADADIVVDQLVMGSYCAFACEGMAAGRAVVSYLSESAHRSAGVHPPITSATPATLVKAIESLLDDRAAAARLAARGPGYVREHHDGRRTAAVFDAFLR</sequence>
<comment type="caution">
    <text evidence="1">The sequence shown here is derived from an EMBL/GenBank/DDBJ whole genome shotgun (WGS) entry which is preliminary data.</text>
</comment>
<dbReference type="PANTHER" id="PTHR12526">
    <property type="entry name" value="GLYCOSYLTRANSFERASE"/>
    <property type="match status" value="1"/>
</dbReference>
<dbReference type="Proteomes" id="UP001500307">
    <property type="component" value="Unassembled WGS sequence"/>
</dbReference>